<feature type="region of interest" description="Disordered" evidence="1">
    <location>
        <begin position="1"/>
        <end position="26"/>
    </location>
</feature>
<comment type="caution">
    <text evidence="2">The sequence shown here is derived from an EMBL/GenBank/DDBJ whole genome shotgun (WGS) entry which is preliminary data.</text>
</comment>
<sequence length="122" mass="13508">MGPSRGNFWRSGRSGRPVQARRGASSELRRASLLRALWNTGHGRGALRTAPQPGADSGPCRSVQTRFNISKRRSRRPRLGERPRRGRSSHAASLFRAPASSHSIGRPRFAKAISRTAIEKNR</sequence>
<dbReference type="AlphaFoldDB" id="A0A5C6NVB6"/>
<proteinExistence type="predicted"/>
<dbReference type="EMBL" id="RHFK02000009">
    <property type="protein sequence ID" value="TWW70875.1"/>
    <property type="molecule type" value="Genomic_DNA"/>
</dbReference>
<reference evidence="2 3" key="1">
    <citation type="submission" date="2019-04" db="EMBL/GenBank/DDBJ databases">
        <title>Chromosome genome assembly for Takifugu flavidus.</title>
        <authorList>
            <person name="Xiao S."/>
        </authorList>
    </citation>
    <scope>NUCLEOTIDE SEQUENCE [LARGE SCALE GENOMIC DNA]</scope>
    <source>
        <strain evidence="2">HTHZ2018</strain>
        <tissue evidence="2">Muscle</tissue>
    </source>
</reference>
<evidence type="ECO:0000256" key="1">
    <source>
        <dbReference type="SAM" id="MobiDB-lite"/>
    </source>
</evidence>
<evidence type="ECO:0000313" key="3">
    <source>
        <dbReference type="Proteomes" id="UP000324091"/>
    </source>
</evidence>
<name>A0A5C6NVB6_9TELE</name>
<protein>
    <submittedName>
        <fullName evidence="2">Uncharacterized protein</fullName>
    </submittedName>
</protein>
<accession>A0A5C6NVB6</accession>
<feature type="region of interest" description="Disordered" evidence="1">
    <location>
        <begin position="41"/>
        <end position="107"/>
    </location>
</feature>
<dbReference type="Proteomes" id="UP000324091">
    <property type="component" value="Chromosome 17"/>
</dbReference>
<gene>
    <name evidence="2" type="ORF">D4764_17G0003580</name>
</gene>
<evidence type="ECO:0000313" key="2">
    <source>
        <dbReference type="EMBL" id="TWW70875.1"/>
    </source>
</evidence>
<organism evidence="2 3">
    <name type="scientific">Takifugu flavidus</name>
    <name type="common">sansaifugu</name>
    <dbReference type="NCBI Taxonomy" id="433684"/>
    <lineage>
        <taxon>Eukaryota</taxon>
        <taxon>Metazoa</taxon>
        <taxon>Chordata</taxon>
        <taxon>Craniata</taxon>
        <taxon>Vertebrata</taxon>
        <taxon>Euteleostomi</taxon>
        <taxon>Actinopterygii</taxon>
        <taxon>Neopterygii</taxon>
        <taxon>Teleostei</taxon>
        <taxon>Neoteleostei</taxon>
        <taxon>Acanthomorphata</taxon>
        <taxon>Eupercaria</taxon>
        <taxon>Tetraodontiformes</taxon>
        <taxon>Tetradontoidea</taxon>
        <taxon>Tetraodontidae</taxon>
        <taxon>Takifugu</taxon>
    </lineage>
</organism>
<keyword evidence="3" id="KW-1185">Reference proteome</keyword>